<feature type="transmembrane region" description="Helical" evidence="1">
    <location>
        <begin position="259"/>
        <end position="280"/>
    </location>
</feature>
<feature type="transmembrane region" description="Helical" evidence="1">
    <location>
        <begin position="292"/>
        <end position="314"/>
    </location>
</feature>
<feature type="transmembrane region" description="Helical" evidence="1">
    <location>
        <begin position="52"/>
        <end position="70"/>
    </location>
</feature>
<gene>
    <name evidence="2" type="ORF">IAD17_05075</name>
</gene>
<feature type="transmembrane region" description="Helical" evidence="1">
    <location>
        <begin position="166"/>
        <end position="188"/>
    </location>
</feature>
<feature type="transmembrane region" description="Helical" evidence="1">
    <location>
        <begin position="494"/>
        <end position="513"/>
    </location>
</feature>
<evidence type="ECO:0000313" key="3">
    <source>
        <dbReference type="Proteomes" id="UP000824078"/>
    </source>
</evidence>
<keyword evidence="1" id="KW-1133">Transmembrane helix</keyword>
<keyword evidence="1" id="KW-0472">Membrane</keyword>
<reference evidence="2" key="2">
    <citation type="journal article" date="2021" name="PeerJ">
        <title>Extensive microbial diversity within the chicken gut microbiome revealed by metagenomics and culture.</title>
        <authorList>
            <person name="Gilroy R."/>
            <person name="Ravi A."/>
            <person name="Getino M."/>
            <person name="Pursley I."/>
            <person name="Horton D.L."/>
            <person name="Alikhan N.F."/>
            <person name="Baker D."/>
            <person name="Gharbi K."/>
            <person name="Hall N."/>
            <person name="Watson M."/>
            <person name="Adriaenssens E.M."/>
            <person name="Foster-Nyarko E."/>
            <person name="Jarju S."/>
            <person name="Secka A."/>
            <person name="Antonio M."/>
            <person name="Oren A."/>
            <person name="Chaudhuri R.R."/>
            <person name="La Ragione R."/>
            <person name="Hildebrand F."/>
            <person name="Pallen M.J."/>
        </authorList>
    </citation>
    <scope>NUCLEOTIDE SEQUENCE</scope>
    <source>
        <strain evidence="2">ChiHjej12B11-29160</strain>
    </source>
</reference>
<evidence type="ECO:0000313" key="2">
    <source>
        <dbReference type="EMBL" id="HIU24274.1"/>
    </source>
</evidence>
<reference evidence="2" key="1">
    <citation type="submission" date="2020-10" db="EMBL/GenBank/DDBJ databases">
        <authorList>
            <person name="Gilroy R."/>
        </authorList>
    </citation>
    <scope>NUCLEOTIDE SEQUENCE</scope>
    <source>
        <strain evidence="2">ChiHjej12B11-29160</strain>
    </source>
</reference>
<dbReference type="AlphaFoldDB" id="A0A9D1HXE4"/>
<accession>A0A9D1HXE4</accession>
<dbReference type="Proteomes" id="UP000824078">
    <property type="component" value="Unassembled WGS sequence"/>
</dbReference>
<evidence type="ECO:0000256" key="1">
    <source>
        <dbReference type="SAM" id="Phobius"/>
    </source>
</evidence>
<name>A0A9D1HXE4_9ACTN</name>
<feature type="transmembrane region" description="Helical" evidence="1">
    <location>
        <begin position="82"/>
        <end position="101"/>
    </location>
</feature>
<feature type="transmembrane region" description="Helical" evidence="1">
    <location>
        <begin position="20"/>
        <end position="40"/>
    </location>
</feature>
<feature type="transmembrane region" description="Helical" evidence="1">
    <location>
        <begin position="473"/>
        <end position="488"/>
    </location>
</feature>
<dbReference type="EMBL" id="DVMQ01000016">
    <property type="protein sequence ID" value="HIU24274.1"/>
    <property type="molecule type" value="Genomic_DNA"/>
</dbReference>
<organism evidence="2 3">
    <name type="scientific">Candidatus Coprovicinus avistercoris</name>
    <dbReference type="NCBI Taxonomy" id="2840754"/>
    <lineage>
        <taxon>Bacteria</taxon>
        <taxon>Bacillati</taxon>
        <taxon>Actinomycetota</taxon>
        <taxon>Coriobacteriia</taxon>
        <taxon>Coriobacteriales</taxon>
        <taxon>Coriobacteriaceae</taxon>
        <taxon>Coriobacteriaceae incertae sedis</taxon>
        <taxon>Candidatus Coprovicinus</taxon>
    </lineage>
</organism>
<sequence>MAKCRGRVVFDFLFEWLPIWALRFILFLVVVVAPFVHYGYVKTYLVDAQPLLLPGVLILGLALPLVTLMITRKYPAITGKFFVPLVLGGGVLLLCVQMFLVKGGLFETSWDVASVAIVHDRLNPDSLSYLQDYLSNNPNNTMINVIFSVVAAVGSALGITTYMALVLGGCLCVTISIVACTFAARHVFGERIALAFDVLASLYLGLNAWIFVPYTDTYGMLCPALVLFSITCIRDKRLAAVLVGLLSALGYAIKPTAIFTLLACCILALPRFVASAHAWLQKEKLHNKAQAVLHSRLFQVLLCGCMAFVIGWVACSSITTYREQQIGADTTKAKSVAHFLMMGANPESMGGFNGDDVNYTNSFTDPKERTAANIKEWLRRIEEMGPVGTAKLATRKTLTNFSDGTFAWEYEGRFYRHQLGNNSAIIAWYGIGEKGASINSGLSYELLCQMLWLVVLIGCACVPRNGVSSTEKIMRLALLMLALFLMIFEARARYLFLFAPYFVLLGVVGWFRIEKALCSFMREHLGIGERG</sequence>
<feature type="transmembrane region" description="Helical" evidence="1">
    <location>
        <begin position="141"/>
        <end position="159"/>
    </location>
</feature>
<keyword evidence="1" id="KW-0812">Transmembrane</keyword>
<feature type="transmembrane region" description="Helical" evidence="1">
    <location>
        <begin position="208"/>
        <end position="230"/>
    </location>
</feature>
<proteinExistence type="predicted"/>
<protein>
    <submittedName>
        <fullName evidence="2">Glycosyltransferase family 39 protein</fullName>
    </submittedName>
</protein>
<comment type="caution">
    <text evidence="2">The sequence shown here is derived from an EMBL/GenBank/DDBJ whole genome shotgun (WGS) entry which is preliminary data.</text>
</comment>